<keyword evidence="2" id="KW-0813">Transport</keyword>
<dbReference type="Gene3D" id="1.20.1250.20">
    <property type="entry name" value="MFS general substrate transporter like domains"/>
    <property type="match status" value="2"/>
</dbReference>
<feature type="transmembrane region" description="Helical" evidence="7">
    <location>
        <begin position="407"/>
        <end position="433"/>
    </location>
</feature>
<feature type="transmembrane region" description="Helical" evidence="7">
    <location>
        <begin position="12"/>
        <end position="32"/>
    </location>
</feature>
<reference evidence="10" key="1">
    <citation type="submission" date="2025-08" db="UniProtKB">
        <authorList>
            <consortium name="RefSeq"/>
        </authorList>
    </citation>
    <scope>IDENTIFICATION</scope>
    <source>
        <tissue evidence="10">Whole organism</tissue>
    </source>
</reference>
<comment type="subcellular location">
    <subcellularLocation>
        <location evidence="1">Membrane</location>
        <topology evidence="1">Multi-pass membrane protein</topology>
    </subcellularLocation>
</comment>
<protein>
    <submittedName>
        <fullName evidence="10">Inorganic phosphate cotransporter</fullName>
    </submittedName>
</protein>
<dbReference type="OrthoDB" id="2985014at2759"/>
<dbReference type="PANTHER" id="PTHR11662">
    <property type="entry name" value="SOLUTE CARRIER FAMILY 17"/>
    <property type="match status" value="1"/>
</dbReference>
<feature type="transmembrane region" description="Helical" evidence="7">
    <location>
        <begin position="265"/>
        <end position="285"/>
    </location>
</feature>
<dbReference type="GO" id="GO:0006820">
    <property type="term" value="P:monoatomic anion transport"/>
    <property type="evidence" value="ECO:0007669"/>
    <property type="project" value="TreeGrafter"/>
</dbReference>
<dbReference type="Proteomes" id="UP000504606">
    <property type="component" value="Unplaced"/>
</dbReference>
<evidence type="ECO:0000256" key="5">
    <source>
        <dbReference type="ARBA" id="ARBA00022989"/>
    </source>
</evidence>
<evidence type="ECO:0000256" key="2">
    <source>
        <dbReference type="ARBA" id="ARBA00022448"/>
    </source>
</evidence>
<accession>A0A6J1S622</accession>
<dbReference type="InterPro" id="IPR020846">
    <property type="entry name" value="MFS_dom"/>
</dbReference>
<keyword evidence="5 7" id="KW-1133">Transmembrane helix</keyword>
<dbReference type="FunFam" id="1.20.1250.20:FF:000423">
    <property type="entry name" value="Putative inorganic phosphate cotransporter-like Protein"/>
    <property type="match status" value="1"/>
</dbReference>
<dbReference type="GeneID" id="113205306"/>
<dbReference type="GO" id="GO:0015293">
    <property type="term" value="F:symporter activity"/>
    <property type="evidence" value="ECO:0007669"/>
    <property type="project" value="UniProtKB-KW"/>
</dbReference>
<keyword evidence="9" id="KW-1185">Reference proteome</keyword>
<dbReference type="RefSeq" id="XP_026276659.1">
    <property type="nucleotide sequence ID" value="XM_026420874.2"/>
</dbReference>
<dbReference type="KEGG" id="foc:113205306"/>
<dbReference type="InterPro" id="IPR011701">
    <property type="entry name" value="MFS"/>
</dbReference>
<dbReference type="SUPFAM" id="SSF103473">
    <property type="entry name" value="MFS general substrate transporter"/>
    <property type="match status" value="1"/>
</dbReference>
<dbReference type="AlphaFoldDB" id="A0A6J1S622"/>
<feature type="transmembrane region" description="Helical" evidence="7">
    <location>
        <begin position="213"/>
        <end position="233"/>
    </location>
</feature>
<keyword evidence="6 7" id="KW-0472">Membrane</keyword>
<dbReference type="FunFam" id="1.20.1250.20:FF:000003">
    <property type="entry name" value="Solute carrier family 17 member 3"/>
    <property type="match status" value="1"/>
</dbReference>
<evidence type="ECO:0000256" key="3">
    <source>
        <dbReference type="ARBA" id="ARBA00022692"/>
    </source>
</evidence>
<keyword evidence="4" id="KW-0769">Symport</keyword>
<dbReference type="PROSITE" id="PS50850">
    <property type="entry name" value="MFS"/>
    <property type="match status" value="1"/>
</dbReference>
<dbReference type="GO" id="GO:0016020">
    <property type="term" value="C:membrane"/>
    <property type="evidence" value="ECO:0007669"/>
    <property type="project" value="UniProtKB-SubCell"/>
</dbReference>
<feature type="transmembrane region" description="Helical" evidence="7">
    <location>
        <begin position="350"/>
        <end position="369"/>
    </location>
</feature>
<keyword evidence="3 7" id="KW-0812">Transmembrane</keyword>
<feature type="transmembrane region" description="Helical" evidence="7">
    <location>
        <begin position="375"/>
        <end position="395"/>
    </location>
</feature>
<organism evidence="9 10">
    <name type="scientific">Frankliniella occidentalis</name>
    <name type="common">Western flower thrips</name>
    <name type="synonym">Euthrips occidentalis</name>
    <dbReference type="NCBI Taxonomy" id="133901"/>
    <lineage>
        <taxon>Eukaryota</taxon>
        <taxon>Metazoa</taxon>
        <taxon>Ecdysozoa</taxon>
        <taxon>Arthropoda</taxon>
        <taxon>Hexapoda</taxon>
        <taxon>Insecta</taxon>
        <taxon>Pterygota</taxon>
        <taxon>Neoptera</taxon>
        <taxon>Paraneoptera</taxon>
        <taxon>Thysanoptera</taxon>
        <taxon>Terebrantia</taxon>
        <taxon>Thripoidea</taxon>
        <taxon>Thripidae</taxon>
        <taxon>Frankliniella</taxon>
    </lineage>
</organism>
<dbReference type="Pfam" id="PF07690">
    <property type="entry name" value="MFS_1"/>
    <property type="match status" value="1"/>
</dbReference>
<evidence type="ECO:0000313" key="9">
    <source>
        <dbReference type="Proteomes" id="UP000504606"/>
    </source>
</evidence>
<evidence type="ECO:0000313" key="10">
    <source>
        <dbReference type="RefSeq" id="XP_026276659.1"/>
    </source>
</evidence>
<evidence type="ECO:0000259" key="8">
    <source>
        <dbReference type="PROSITE" id="PS50850"/>
    </source>
</evidence>
<dbReference type="InterPro" id="IPR050382">
    <property type="entry name" value="MFS_Na/Anion_cotransporter"/>
</dbReference>
<proteinExistence type="predicted"/>
<name>A0A6J1S622_FRAOC</name>
<dbReference type="CDD" id="cd17318">
    <property type="entry name" value="MFS_SLC17"/>
    <property type="match status" value="1"/>
</dbReference>
<sequence length="512" mass="54776">MVHRTPIEWQGWFPARYVFVVMGGLAIFNAYAMRSAMSVAITEMAKAKSSVPSSEVPESERCVSADAAAAGANSTHTGNPPEFDWDEEVQGQVLSAMFWGYVAMNVPSGLMADRFGGKRVLFVGILTCSLSCLLIPLAARKGGPVAVVVARIFEGLGESGTYPGANNMLAYWGPAQERSLMGSIIFAGNLLGQVVGTAASGVIIKATGDWASAFYVFGGLGLAWCALFWVLCFDTPADHPRISEAERHYIETAIKATATRRPTSIPWLAILCSLPVWALIVGQLGHDWALFTIGTELPKYMKSVLGYNVATNGLISATPNLATWICAFASGWISDWLIRTEKISIPVHRRTFTTFSCFMPGVGLLAATYAGCERVLVVVLFCVGMAFMGPFYSSLKVNALDISPNYSGLVMSIVNGLGAVSGIVSPSIVGLLIPDSTLTQWRNVFWVTFGVCLASSVFYCIFCSAEVQPWNNMGEGGEYLAEVHSTAASTPDKEKKQAAAAASAETVVVVKV</sequence>
<evidence type="ECO:0000256" key="1">
    <source>
        <dbReference type="ARBA" id="ARBA00004141"/>
    </source>
</evidence>
<feature type="transmembrane region" description="Helical" evidence="7">
    <location>
        <begin position="120"/>
        <end position="139"/>
    </location>
</feature>
<evidence type="ECO:0000256" key="4">
    <source>
        <dbReference type="ARBA" id="ARBA00022847"/>
    </source>
</evidence>
<dbReference type="PANTHER" id="PTHR11662:SF415">
    <property type="entry name" value="AT30085P-RELATED"/>
    <property type="match status" value="1"/>
</dbReference>
<dbReference type="InterPro" id="IPR036259">
    <property type="entry name" value="MFS_trans_sf"/>
</dbReference>
<evidence type="ECO:0000256" key="6">
    <source>
        <dbReference type="ARBA" id="ARBA00023136"/>
    </source>
</evidence>
<feature type="domain" description="Major facilitator superfamily (MFS) profile" evidence="8">
    <location>
        <begin position="18"/>
        <end position="467"/>
    </location>
</feature>
<evidence type="ECO:0000256" key="7">
    <source>
        <dbReference type="SAM" id="Phobius"/>
    </source>
</evidence>
<gene>
    <name evidence="10" type="primary">LOC113205306</name>
</gene>
<feature type="transmembrane region" description="Helical" evidence="7">
    <location>
        <begin position="445"/>
        <end position="465"/>
    </location>
</feature>